<keyword evidence="1" id="KW-0732">Signal</keyword>
<reference evidence="5" key="1">
    <citation type="journal article" date="2019" name="Int. J. Syst. Evol. Microbiol.">
        <title>The Global Catalogue of Microorganisms (GCM) 10K type strain sequencing project: providing services to taxonomists for standard genome sequencing and annotation.</title>
        <authorList>
            <consortium name="The Broad Institute Genomics Platform"/>
            <consortium name="The Broad Institute Genome Sequencing Center for Infectious Disease"/>
            <person name="Wu L."/>
            <person name="Ma J."/>
        </authorList>
    </citation>
    <scope>NUCLEOTIDE SEQUENCE [LARGE SCALE GENOMIC DNA]</scope>
    <source>
        <strain evidence="5">JCM 18081</strain>
    </source>
</reference>
<evidence type="ECO:0000256" key="3">
    <source>
        <dbReference type="SAM" id="MobiDB-lite"/>
    </source>
</evidence>
<dbReference type="RefSeq" id="WP_345620294.1">
    <property type="nucleotide sequence ID" value="NZ_BAABIG010000026.1"/>
</dbReference>
<dbReference type="InterPro" id="IPR010928">
    <property type="entry name" value="MelC1"/>
</dbReference>
<dbReference type="Proteomes" id="UP001501265">
    <property type="component" value="Unassembled WGS sequence"/>
</dbReference>
<feature type="compositionally biased region" description="Basic and acidic residues" evidence="3">
    <location>
        <begin position="144"/>
        <end position="155"/>
    </location>
</feature>
<comment type="caution">
    <text evidence="4">The sequence shown here is derived from an EMBL/GenBank/DDBJ whole genome shotgun (WGS) entry which is preliminary data.</text>
</comment>
<dbReference type="EMBL" id="BAABIG010000026">
    <property type="protein sequence ID" value="GAA4800992.1"/>
    <property type="molecule type" value="Genomic_DNA"/>
</dbReference>
<evidence type="ECO:0000313" key="4">
    <source>
        <dbReference type="EMBL" id="GAA4800992.1"/>
    </source>
</evidence>
<feature type="region of interest" description="Disordered" evidence="3">
    <location>
        <begin position="1"/>
        <end position="28"/>
    </location>
</feature>
<evidence type="ECO:0000256" key="1">
    <source>
        <dbReference type="ARBA" id="ARBA00022729"/>
    </source>
</evidence>
<dbReference type="InterPro" id="IPR023199">
    <property type="entry name" value="GriE/MELC1_sf"/>
</dbReference>
<evidence type="ECO:0000256" key="2">
    <source>
        <dbReference type="ARBA" id="ARBA00023008"/>
    </source>
</evidence>
<gene>
    <name evidence="4" type="ORF">GCM10023220_31960</name>
</gene>
<protein>
    <submittedName>
        <fullName evidence="4">Tyrosinase cofactor</fullName>
    </submittedName>
</protein>
<organism evidence="4 5">
    <name type="scientific">Streptomyces ziwulingensis</name>
    <dbReference type="NCBI Taxonomy" id="1045501"/>
    <lineage>
        <taxon>Bacteria</taxon>
        <taxon>Bacillati</taxon>
        <taxon>Actinomycetota</taxon>
        <taxon>Actinomycetes</taxon>
        <taxon>Kitasatosporales</taxon>
        <taxon>Streptomycetaceae</taxon>
        <taxon>Streptomyces</taxon>
    </lineage>
</organism>
<keyword evidence="5" id="KW-1185">Reference proteome</keyword>
<proteinExistence type="predicted"/>
<evidence type="ECO:0000313" key="5">
    <source>
        <dbReference type="Proteomes" id="UP001501265"/>
    </source>
</evidence>
<accession>A0ABP9BZS7</accession>
<dbReference type="Gene3D" id="3.30.1880.10">
    <property type="entry name" value="protein ne1242 domain like"/>
    <property type="match status" value="1"/>
</dbReference>
<name>A0ABP9BZS7_9ACTN</name>
<feature type="compositionally biased region" description="Low complexity" evidence="3">
    <location>
        <begin position="9"/>
        <end position="22"/>
    </location>
</feature>
<feature type="region of interest" description="Disordered" evidence="3">
    <location>
        <begin position="144"/>
        <end position="163"/>
    </location>
</feature>
<dbReference type="Pfam" id="PF06236">
    <property type="entry name" value="MelC1"/>
    <property type="match status" value="1"/>
</dbReference>
<keyword evidence="2" id="KW-0186">Copper</keyword>
<sequence length="163" mass="16970">MAHSSAGEAPDAAANAVPDAVPDGGGRGRASRRDLMRVLLVPAAFAAATAPVAVAMSRSGDGSALAAGGPEDVAFEETYRGHHIRGVRSATGRAIGLGTWHVTVDGRPLHLLRRADGTWLTMVDHYRSYDTPLEAARAAVDELGPGRRLREDHRTGGGHGVHA</sequence>